<dbReference type="GO" id="GO:0000162">
    <property type="term" value="P:L-tryptophan biosynthetic process"/>
    <property type="evidence" value="ECO:0007669"/>
    <property type="project" value="TreeGrafter"/>
</dbReference>
<gene>
    <name evidence="9" type="primary">hisA</name>
    <name evidence="11" type="ORF">C7B43_05130</name>
</gene>
<dbReference type="PANTHER" id="PTHR43090">
    <property type="entry name" value="1-(5-PHOSPHORIBOSYL)-5-[(5-PHOSPHORIBOSYLAMINO)METHYLIDENEAMINO] IMIDAZOLE-4-CARBOXAMIDE ISOMERASE"/>
    <property type="match status" value="1"/>
</dbReference>
<comment type="subcellular location">
    <subcellularLocation>
        <location evidence="2 9">Cytoplasm</location>
    </subcellularLocation>
</comment>
<feature type="active site" description="Proton acceptor" evidence="9">
    <location>
        <position position="8"/>
    </location>
</feature>
<accession>A0A2T2X837</accession>
<dbReference type="Pfam" id="PF00977">
    <property type="entry name" value="His_biosynth"/>
    <property type="match status" value="1"/>
</dbReference>
<dbReference type="HAMAP" id="MF_01014">
    <property type="entry name" value="HisA"/>
    <property type="match status" value="1"/>
</dbReference>
<dbReference type="InterPro" id="IPR023016">
    <property type="entry name" value="HisA/PriA"/>
</dbReference>
<dbReference type="InterPro" id="IPR011060">
    <property type="entry name" value="RibuloseP-bd_barrel"/>
</dbReference>
<dbReference type="Proteomes" id="UP000242699">
    <property type="component" value="Unassembled WGS sequence"/>
</dbReference>
<dbReference type="Gene3D" id="3.20.20.70">
    <property type="entry name" value="Aldolase class I"/>
    <property type="match status" value="1"/>
</dbReference>
<dbReference type="GO" id="GO:0003949">
    <property type="term" value="F:1-(5-phosphoribosyl)-5-[(5-phosphoribosylamino)methylideneamino]imidazole-4-carboxamide isomerase activity"/>
    <property type="evidence" value="ECO:0007669"/>
    <property type="project" value="UniProtKB-UniRule"/>
</dbReference>
<evidence type="ECO:0000256" key="6">
    <source>
        <dbReference type="ARBA" id="ARBA00022605"/>
    </source>
</evidence>
<dbReference type="UniPathway" id="UPA00031">
    <property type="reaction ID" value="UER00009"/>
</dbReference>
<dbReference type="GO" id="GO:0005737">
    <property type="term" value="C:cytoplasm"/>
    <property type="evidence" value="ECO:0007669"/>
    <property type="project" value="UniProtKB-SubCell"/>
</dbReference>
<dbReference type="EC" id="5.3.1.16" evidence="9"/>
<dbReference type="InterPro" id="IPR013785">
    <property type="entry name" value="Aldolase_TIM"/>
</dbReference>
<comment type="catalytic activity">
    <reaction evidence="1 9">
        <text>1-(5-phospho-beta-D-ribosyl)-5-[(5-phospho-beta-D-ribosylamino)methylideneamino]imidazole-4-carboxamide = 5-[(5-phospho-1-deoxy-D-ribulos-1-ylimino)methylamino]-1-(5-phospho-beta-D-ribosyl)imidazole-4-carboxamide</text>
        <dbReference type="Rhea" id="RHEA:15469"/>
        <dbReference type="ChEBI" id="CHEBI:58435"/>
        <dbReference type="ChEBI" id="CHEBI:58525"/>
        <dbReference type="EC" id="5.3.1.16"/>
    </reaction>
</comment>
<evidence type="ECO:0000256" key="9">
    <source>
        <dbReference type="HAMAP-Rule" id="MF_01014"/>
    </source>
</evidence>
<organism evidence="11 12">
    <name type="scientific">Sulfobacillus benefaciens</name>
    <dbReference type="NCBI Taxonomy" id="453960"/>
    <lineage>
        <taxon>Bacteria</taxon>
        <taxon>Bacillati</taxon>
        <taxon>Bacillota</taxon>
        <taxon>Clostridia</taxon>
        <taxon>Eubacteriales</taxon>
        <taxon>Clostridiales Family XVII. Incertae Sedis</taxon>
        <taxon>Sulfobacillus</taxon>
    </lineage>
</organism>
<keyword evidence="8 9" id="KW-0413">Isomerase</keyword>
<feature type="active site" description="Proton donor" evidence="9">
    <location>
        <position position="129"/>
    </location>
</feature>
<dbReference type="InterPro" id="IPR044524">
    <property type="entry name" value="Isoase_HisA-like"/>
</dbReference>
<dbReference type="EMBL" id="PXYT01000008">
    <property type="protein sequence ID" value="PSR30674.1"/>
    <property type="molecule type" value="Genomic_DNA"/>
</dbReference>
<dbReference type="GO" id="GO:0000105">
    <property type="term" value="P:L-histidine biosynthetic process"/>
    <property type="evidence" value="ECO:0007669"/>
    <property type="project" value="UniProtKB-UniRule"/>
</dbReference>
<evidence type="ECO:0000256" key="2">
    <source>
        <dbReference type="ARBA" id="ARBA00004496"/>
    </source>
</evidence>
<reference evidence="11 12" key="1">
    <citation type="journal article" date="2014" name="BMC Genomics">
        <title>Comparison of environmental and isolate Sulfobacillus genomes reveals diverse carbon, sulfur, nitrogen, and hydrogen metabolisms.</title>
        <authorList>
            <person name="Justice N.B."/>
            <person name="Norman A."/>
            <person name="Brown C.T."/>
            <person name="Singh A."/>
            <person name="Thomas B.C."/>
            <person name="Banfield J.F."/>
        </authorList>
    </citation>
    <scope>NUCLEOTIDE SEQUENCE [LARGE SCALE GENOMIC DNA]</scope>
    <source>
        <strain evidence="11">AMDSBA1</strain>
    </source>
</reference>
<protein>
    <recommendedName>
        <fullName evidence="9">1-(5-phosphoribosyl)-5-[(5-phosphoribosylamino)methylideneamino] imidazole-4-carboxamide isomerase</fullName>
        <ecNumber evidence="9">5.3.1.16</ecNumber>
    </recommendedName>
    <alternativeName>
        <fullName evidence="9">Phosphoribosylformimino-5-aminoimidazole carboxamide ribotide isomerase</fullName>
    </alternativeName>
</protein>
<keyword evidence="7 9" id="KW-0368">Histidine biosynthesis</keyword>
<comment type="pathway">
    <text evidence="3 9">Amino-acid biosynthesis; L-histidine biosynthesis; L-histidine from 5-phospho-alpha-D-ribose 1-diphosphate: step 4/9.</text>
</comment>
<evidence type="ECO:0000256" key="8">
    <source>
        <dbReference type="ARBA" id="ARBA00023235"/>
    </source>
</evidence>
<keyword evidence="6 9" id="KW-0028">Amino-acid biosynthesis</keyword>
<evidence type="ECO:0000256" key="5">
    <source>
        <dbReference type="ARBA" id="ARBA00022490"/>
    </source>
</evidence>
<keyword evidence="5 9" id="KW-0963">Cytoplasm</keyword>
<evidence type="ECO:0000256" key="10">
    <source>
        <dbReference type="RuleBase" id="RU003657"/>
    </source>
</evidence>
<dbReference type="PANTHER" id="PTHR43090:SF2">
    <property type="entry name" value="1-(5-PHOSPHORIBOSYL)-5-[(5-PHOSPHORIBOSYLAMINO)METHYLIDENEAMINO] IMIDAZOLE-4-CARBOXAMIDE ISOMERASE"/>
    <property type="match status" value="1"/>
</dbReference>
<name>A0A2T2X837_9FIRM</name>
<comment type="similarity">
    <text evidence="4 9 10">Belongs to the HisA/HisF family.</text>
</comment>
<sequence>MEIWPAVDWLDGYMVRLERGQYDAVTRYGTNPVEVFKTRYGRVPKRIHLVDLNGARSGCFTAWSLLSRLHSEGIDVEAGGGFRDKNSIERALNLGAKRVVLGTRILQDPKWAAELLSRFQSDQLVPGIDIVQGRARVRGWTEEGGNAAELWRSLYKMGYLLCNVTDISRDGTLDGINAPFWQEIVSHYPGNIGAGGGIRSAHDLETLQQLGIHRVVIGKAWLNESIDLSQWEGVF</sequence>
<evidence type="ECO:0000313" key="12">
    <source>
        <dbReference type="Proteomes" id="UP000242699"/>
    </source>
</evidence>
<dbReference type="AlphaFoldDB" id="A0A2T2X837"/>
<dbReference type="SUPFAM" id="SSF51366">
    <property type="entry name" value="Ribulose-phoshate binding barrel"/>
    <property type="match status" value="1"/>
</dbReference>
<evidence type="ECO:0000256" key="4">
    <source>
        <dbReference type="ARBA" id="ARBA00009667"/>
    </source>
</evidence>
<evidence type="ECO:0000256" key="1">
    <source>
        <dbReference type="ARBA" id="ARBA00000901"/>
    </source>
</evidence>
<comment type="caution">
    <text evidence="11">The sequence shown here is derived from an EMBL/GenBank/DDBJ whole genome shotgun (WGS) entry which is preliminary data.</text>
</comment>
<proteinExistence type="inferred from homology"/>
<dbReference type="InterPro" id="IPR006062">
    <property type="entry name" value="His_biosynth"/>
</dbReference>
<evidence type="ECO:0000313" key="11">
    <source>
        <dbReference type="EMBL" id="PSR30674.1"/>
    </source>
</evidence>
<evidence type="ECO:0000256" key="7">
    <source>
        <dbReference type="ARBA" id="ARBA00023102"/>
    </source>
</evidence>
<evidence type="ECO:0000256" key="3">
    <source>
        <dbReference type="ARBA" id="ARBA00005133"/>
    </source>
</evidence>